<dbReference type="AlphaFoldDB" id="A0A915JPC5"/>
<protein>
    <submittedName>
        <fullName evidence="3">EF-hand domain-containing protein</fullName>
    </submittedName>
</protein>
<proteinExistence type="predicted"/>
<organism evidence="2 3">
    <name type="scientific">Romanomermis culicivorax</name>
    <name type="common">Nematode worm</name>
    <dbReference type="NCBI Taxonomy" id="13658"/>
    <lineage>
        <taxon>Eukaryota</taxon>
        <taxon>Metazoa</taxon>
        <taxon>Ecdysozoa</taxon>
        <taxon>Nematoda</taxon>
        <taxon>Enoplea</taxon>
        <taxon>Dorylaimia</taxon>
        <taxon>Mermithida</taxon>
        <taxon>Mermithoidea</taxon>
        <taxon>Mermithidae</taxon>
        <taxon>Romanomermis</taxon>
    </lineage>
</organism>
<dbReference type="Gene3D" id="1.10.238.10">
    <property type="entry name" value="EF-hand"/>
    <property type="match status" value="1"/>
</dbReference>
<sequence length="157" mass="18635">MALSPFLMKKFDYLFHQFYDSNKNGIITHSDFVDKIKGLQKFRHWPSNDDRLKTCKTTLNNAWNALKHTADANKDQKKIKKTEEKINEKKSSLAPKRGILFWLAPKRRRRTWGVEGAAPKRAFPLIDREQYRKLWLEYMTSEKEDSPGNFILGRTMW</sequence>
<keyword evidence="2" id="KW-1185">Reference proteome</keyword>
<evidence type="ECO:0000313" key="2">
    <source>
        <dbReference type="Proteomes" id="UP000887565"/>
    </source>
</evidence>
<dbReference type="PROSITE" id="PS00018">
    <property type="entry name" value="EF_HAND_1"/>
    <property type="match status" value="1"/>
</dbReference>
<reference evidence="3" key="1">
    <citation type="submission" date="2022-11" db="UniProtKB">
        <authorList>
            <consortium name="WormBaseParasite"/>
        </authorList>
    </citation>
    <scope>IDENTIFICATION</scope>
</reference>
<accession>A0A915JPC5</accession>
<keyword evidence="1" id="KW-0106">Calcium</keyword>
<evidence type="ECO:0000256" key="1">
    <source>
        <dbReference type="ARBA" id="ARBA00022837"/>
    </source>
</evidence>
<evidence type="ECO:0000313" key="3">
    <source>
        <dbReference type="WBParaSite" id="nRc.2.0.1.t27786-RA"/>
    </source>
</evidence>
<dbReference type="InterPro" id="IPR011992">
    <property type="entry name" value="EF-hand-dom_pair"/>
</dbReference>
<name>A0A915JPC5_ROMCU</name>
<dbReference type="InterPro" id="IPR018247">
    <property type="entry name" value="EF_Hand_1_Ca_BS"/>
</dbReference>
<dbReference type="WBParaSite" id="nRc.2.0.1.t27786-RA">
    <property type="protein sequence ID" value="nRc.2.0.1.t27786-RA"/>
    <property type="gene ID" value="nRc.2.0.1.g27786"/>
</dbReference>
<dbReference type="Proteomes" id="UP000887565">
    <property type="component" value="Unplaced"/>
</dbReference>
<dbReference type="SUPFAM" id="SSF47473">
    <property type="entry name" value="EF-hand"/>
    <property type="match status" value="1"/>
</dbReference>